<dbReference type="PROSITE" id="PS00098">
    <property type="entry name" value="THIOLASE_1"/>
    <property type="match status" value="1"/>
</dbReference>
<evidence type="ECO:0000313" key="11">
    <source>
        <dbReference type="Proteomes" id="UP000015101"/>
    </source>
</evidence>
<dbReference type="NCBIfam" id="TIGR01930">
    <property type="entry name" value="AcCoA-C-Actrans"/>
    <property type="match status" value="1"/>
</dbReference>
<evidence type="ECO:0000256" key="6">
    <source>
        <dbReference type="RuleBase" id="RU003557"/>
    </source>
</evidence>
<organism evidence="10 11">
    <name type="scientific">Helobdella robusta</name>
    <name type="common">Californian leech</name>
    <dbReference type="NCBI Taxonomy" id="6412"/>
    <lineage>
        <taxon>Eukaryota</taxon>
        <taxon>Metazoa</taxon>
        <taxon>Spiralia</taxon>
        <taxon>Lophotrochozoa</taxon>
        <taxon>Annelida</taxon>
        <taxon>Clitellata</taxon>
        <taxon>Hirudinea</taxon>
        <taxon>Rhynchobdellida</taxon>
        <taxon>Glossiphoniidae</taxon>
        <taxon>Helobdella</taxon>
    </lineage>
</organism>
<evidence type="ECO:0000313" key="9">
    <source>
        <dbReference type="EMBL" id="ESO10403.1"/>
    </source>
</evidence>
<dbReference type="OMA" id="ICPSIAI"/>
<dbReference type="InterPro" id="IPR020616">
    <property type="entry name" value="Thiolase_N"/>
</dbReference>
<dbReference type="AlphaFoldDB" id="T1EMK4"/>
<dbReference type="EMBL" id="AMQM01008945">
    <property type="status" value="NOT_ANNOTATED_CDS"/>
    <property type="molecule type" value="Genomic_DNA"/>
</dbReference>
<evidence type="ECO:0000256" key="1">
    <source>
        <dbReference type="ARBA" id="ARBA00005189"/>
    </source>
</evidence>
<dbReference type="PROSITE" id="PS00737">
    <property type="entry name" value="THIOLASE_2"/>
    <property type="match status" value="1"/>
</dbReference>
<dbReference type="OrthoDB" id="5404651at2759"/>
<evidence type="ECO:0000256" key="5">
    <source>
        <dbReference type="PIRSR" id="PIRSR000429-1"/>
    </source>
</evidence>
<dbReference type="InterPro" id="IPR016039">
    <property type="entry name" value="Thiolase-like"/>
</dbReference>
<reference evidence="11" key="1">
    <citation type="submission" date="2012-12" db="EMBL/GenBank/DDBJ databases">
        <authorList>
            <person name="Hellsten U."/>
            <person name="Grimwood J."/>
            <person name="Chapman J.A."/>
            <person name="Shapiro H."/>
            <person name="Aerts A."/>
            <person name="Otillar R.P."/>
            <person name="Terry A.Y."/>
            <person name="Boore J.L."/>
            <person name="Simakov O."/>
            <person name="Marletaz F."/>
            <person name="Cho S.-J."/>
            <person name="Edsinger-Gonzales E."/>
            <person name="Havlak P."/>
            <person name="Kuo D.-H."/>
            <person name="Larsson T."/>
            <person name="Lv J."/>
            <person name="Arendt D."/>
            <person name="Savage R."/>
            <person name="Osoegawa K."/>
            <person name="de Jong P."/>
            <person name="Lindberg D.R."/>
            <person name="Seaver E.C."/>
            <person name="Weisblat D.A."/>
            <person name="Putnam N.H."/>
            <person name="Grigoriev I.V."/>
            <person name="Rokhsar D.S."/>
        </authorList>
    </citation>
    <scope>NUCLEOTIDE SEQUENCE</scope>
</reference>
<comment type="similarity">
    <text evidence="2 6">Belongs to the thiolase-like superfamily. Thiolase family.</text>
</comment>
<feature type="domain" description="Thiolase N-terminal" evidence="7">
    <location>
        <begin position="10"/>
        <end position="267"/>
    </location>
</feature>
<dbReference type="InterPro" id="IPR002155">
    <property type="entry name" value="Thiolase"/>
</dbReference>
<evidence type="ECO:0000256" key="3">
    <source>
        <dbReference type="ARBA" id="ARBA00022679"/>
    </source>
</evidence>
<dbReference type="EMBL" id="AMQM01008944">
    <property type="status" value="NOT_ANNOTATED_CDS"/>
    <property type="molecule type" value="Genomic_DNA"/>
</dbReference>
<feature type="active site" description="Acyl-thioester intermediate" evidence="5">
    <location>
        <position position="94"/>
    </location>
</feature>
<dbReference type="InterPro" id="IPR020613">
    <property type="entry name" value="Thiolase_CS"/>
</dbReference>
<dbReference type="GeneID" id="20197804"/>
<dbReference type="Pfam" id="PF00108">
    <property type="entry name" value="Thiolase_N"/>
    <property type="match status" value="1"/>
</dbReference>
<evidence type="ECO:0008006" key="12">
    <source>
        <dbReference type="Google" id="ProtNLM"/>
    </source>
</evidence>
<dbReference type="PANTHER" id="PTHR18919">
    <property type="entry name" value="ACETYL-COA C-ACYLTRANSFERASE"/>
    <property type="match status" value="1"/>
</dbReference>
<feature type="active site" description="Proton acceptor" evidence="5">
    <location>
        <position position="355"/>
    </location>
</feature>
<comment type="pathway">
    <text evidence="1">Lipid metabolism.</text>
</comment>
<evidence type="ECO:0000259" key="7">
    <source>
        <dbReference type="Pfam" id="PF00108"/>
    </source>
</evidence>
<dbReference type="Proteomes" id="UP000015101">
    <property type="component" value="Unassembled WGS sequence"/>
</dbReference>
<gene>
    <name evidence="10" type="primary">20197804</name>
    <name evidence="9" type="ORF">HELRODRAFT_158201</name>
</gene>
<evidence type="ECO:0000313" key="10">
    <source>
        <dbReference type="EnsemblMetazoa" id="HelroP158201"/>
    </source>
</evidence>
<evidence type="ECO:0000259" key="8">
    <source>
        <dbReference type="Pfam" id="PF02803"/>
    </source>
</evidence>
<evidence type="ECO:0000256" key="4">
    <source>
        <dbReference type="ARBA" id="ARBA00023315"/>
    </source>
</evidence>
<reference evidence="9 11" key="2">
    <citation type="journal article" date="2013" name="Nature">
        <title>Insights into bilaterian evolution from three spiralian genomes.</title>
        <authorList>
            <person name="Simakov O."/>
            <person name="Marletaz F."/>
            <person name="Cho S.J."/>
            <person name="Edsinger-Gonzales E."/>
            <person name="Havlak P."/>
            <person name="Hellsten U."/>
            <person name="Kuo D.H."/>
            <person name="Larsson T."/>
            <person name="Lv J."/>
            <person name="Arendt D."/>
            <person name="Savage R."/>
            <person name="Osoegawa K."/>
            <person name="de Jong P."/>
            <person name="Grimwood J."/>
            <person name="Chapman J.A."/>
            <person name="Shapiro H."/>
            <person name="Aerts A."/>
            <person name="Otillar R.P."/>
            <person name="Terry A.Y."/>
            <person name="Boore J.L."/>
            <person name="Grigoriev I.V."/>
            <person name="Lindberg D.R."/>
            <person name="Seaver E.C."/>
            <person name="Weisblat D.A."/>
            <person name="Putnam N.H."/>
            <person name="Rokhsar D.S."/>
        </authorList>
    </citation>
    <scope>NUCLEOTIDE SEQUENCE</scope>
</reference>
<dbReference type="CTD" id="20197804"/>
<keyword evidence="3 6" id="KW-0808">Transferase</keyword>
<keyword evidence="11" id="KW-1185">Reference proteome</keyword>
<dbReference type="InterPro" id="IPR020610">
    <property type="entry name" value="Thiolase_AS"/>
</dbReference>
<dbReference type="SUPFAM" id="SSF53901">
    <property type="entry name" value="Thiolase-like"/>
    <property type="match status" value="2"/>
</dbReference>
<dbReference type="PIRSF" id="PIRSF000429">
    <property type="entry name" value="Ac-CoA_Ac_transf"/>
    <property type="match status" value="1"/>
</dbReference>
<dbReference type="FunCoup" id="T1EMK4">
    <property type="interactions" value="541"/>
</dbReference>
<dbReference type="InParanoid" id="T1EMK4"/>
<dbReference type="Gene3D" id="3.40.47.10">
    <property type="match status" value="2"/>
</dbReference>
<dbReference type="CDD" id="cd00751">
    <property type="entry name" value="thiolase"/>
    <property type="match status" value="1"/>
</dbReference>
<evidence type="ECO:0000256" key="2">
    <source>
        <dbReference type="ARBA" id="ARBA00010982"/>
    </source>
</evidence>
<dbReference type="InterPro" id="IPR020615">
    <property type="entry name" value="Thiolase_acyl_enz_int_AS"/>
</dbReference>
<dbReference type="HOGENOM" id="CLU_031026_0_0_1"/>
<feature type="active site" description="Proton acceptor" evidence="5">
    <location>
        <position position="385"/>
    </location>
</feature>
<protein>
    <recommendedName>
        <fullName evidence="12">Thiolase N-terminal domain-containing protein</fullName>
    </recommendedName>
</protein>
<dbReference type="FunFam" id="3.40.47.10:FF:000010">
    <property type="entry name" value="Acetyl-CoA acetyltransferase (Thiolase)"/>
    <property type="match status" value="1"/>
</dbReference>
<dbReference type="PROSITE" id="PS00099">
    <property type="entry name" value="THIOLASE_3"/>
    <property type="match status" value="1"/>
</dbReference>
<reference evidence="10" key="3">
    <citation type="submission" date="2015-06" db="UniProtKB">
        <authorList>
            <consortium name="EnsemblMetazoa"/>
        </authorList>
    </citation>
    <scope>IDENTIFICATION</scope>
</reference>
<dbReference type="STRING" id="6412.T1EMK4"/>
<dbReference type="Pfam" id="PF02803">
    <property type="entry name" value="Thiolase_C"/>
    <property type="match status" value="1"/>
</dbReference>
<accession>T1EMK4</accession>
<dbReference type="GO" id="GO:0003985">
    <property type="term" value="F:acetyl-CoA C-acetyltransferase activity"/>
    <property type="evidence" value="ECO:0000318"/>
    <property type="project" value="GO_Central"/>
</dbReference>
<keyword evidence="4 6" id="KW-0012">Acyltransferase</keyword>
<dbReference type="KEGG" id="hro:HELRODRAFT_158201"/>
<dbReference type="EnsemblMetazoa" id="HelroT158201">
    <property type="protein sequence ID" value="HelroP158201"/>
    <property type="gene ID" value="HelroG158201"/>
</dbReference>
<dbReference type="PANTHER" id="PTHR18919:SF107">
    <property type="entry name" value="ACETYL-COA ACETYLTRANSFERASE, CYTOSOLIC"/>
    <property type="match status" value="1"/>
</dbReference>
<proteinExistence type="inferred from homology"/>
<dbReference type="InterPro" id="IPR020617">
    <property type="entry name" value="Thiolase_C"/>
</dbReference>
<sequence>MTSTTTNDDVVIVSAVRTPIGSLNGSLSSLKASQLGEVVIREALKRAEVPGADVSEVIMGQVLTAGQGQNPARQASMGAGVPEKVPAWIVNQLCASGLRAVALAYQAVKLGDSKIVVAGGQESMSKAPHNMHMRCGVKFGDVSMTDSMLSDGLMDAMNNIHMGITAENVAKQYNITRCDQDGFALSSQLKCQQAQEGGFFNEEIVPVTVVLRQGSTTVNKDEFPRSGCTIEGFQKLKPAFLFDGSGSVTAGNSSGVNDGAAAVVVTSLTECKRRNLKPLARILSWHQVAVDPKIMGIAPIEAIQGAVSKAGLMLDDVDLFEINEAFASQSLAVLRSLNIHPSKVNVCGGAIALGHPIGASGARILVTLLHNLKRNNLRRGVAGLCVGGGMGVAMVVERIE</sequence>
<dbReference type="eggNOG" id="KOG1390">
    <property type="taxonomic scope" value="Eukaryota"/>
</dbReference>
<dbReference type="RefSeq" id="XP_009011515.1">
    <property type="nucleotide sequence ID" value="XM_009013267.1"/>
</dbReference>
<feature type="domain" description="Thiolase C-terminal" evidence="8">
    <location>
        <begin position="276"/>
        <end position="398"/>
    </location>
</feature>
<dbReference type="EMBL" id="KB095880">
    <property type="protein sequence ID" value="ESO10403.1"/>
    <property type="molecule type" value="Genomic_DNA"/>
</dbReference>
<name>T1EMK4_HELRO</name>